<keyword evidence="1" id="KW-0472">Membrane</keyword>
<dbReference type="GeneID" id="14403282"/>
<reference evidence="2 3" key="1">
    <citation type="submission" date="2012-11" db="EMBL/GenBank/DDBJ databases">
        <title>FINISHED of Natronococcus occultus SP4, DSM 3396.</title>
        <authorList>
            <consortium name="DOE Joint Genome Institute"/>
            <person name="Eisen J."/>
            <person name="Huntemann M."/>
            <person name="Wei C.-L."/>
            <person name="Han J."/>
            <person name="Detter J.C."/>
            <person name="Han C."/>
            <person name="Tapia R."/>
            <person name="Chen A."/>
            <person name="Kyrpides N."/>
            <person name="Mavromatis K."/>
            <person name="Markowitz V."/>
            <person name="Szeto E."/>
            <person name="Ivanova N."/>
            <person name="Mikhailova N."/>
            <person name="Ovchinnikova G."/>
            <person name="Pagani I."/>
            <person name="Pati A."/>
            <person name="Goodwin L."/>
            <person name="Nordberg H.P."/>
            <person name="Cantor M.N."/>
            <person name="Hua S.X."/>
            <person name="Woyke T."/>
            <person name="Eisen J."/>
            <person name="Klenk H.-P."/>
            <person name="Klenk H.-P."/>
        </authorList>
    </citation>
    <scope>NUCLEOTIDE SEQUENCE [LARGE SCALE GENOMIC DNA]</scope>
    <source>
        <strain evidence="2 3">SP4</strain>
    </source>
</reference>
<dbReference type="STRING" id="694430.Natoc_2895"/>
<feature type="transmembrane region" description="Helical" evidence="1">
    <location>
        <begin position="245"/>
        <end position="267"/>
    </location>
</feature>
<feature type="transmembrane region" description="Helical" evidence="1">
    <location>
        <begin position="319"/>
        <end position="341"/>
    </location>
</feature>
<evidence type="ECO:0000256" key="1">
    <source>
        <dbReference type="SAM" id="Phobius"/>
    </source>
</evidence>
<feature type="transmembrane region" description="Helical" evidence="1">
    <location>
        <begin position="175"/>
        <end position="200"/>
    </location>
</feature>
<feature type="transmembrane region" description="Helical" evidence="1">
    <location>
        <begin position="273"/>
        <end position="298"/>
    </location>
</feature>
<dbReference type="AlphaFoldDB" id="L0K3G1"/>
<dbReference type="InterPro" id="IPR005240">
    <property type="entry name" value="DUF389"/>
</dbReference>
<dbReference type="EMBL" id="CP003929">
    <property type="protein sequence ID" value="AGB38653.1"/>
    <property type="molecule type" value="Genomic_DNA"/>
</dbReference>
<feature type="transmembrane region" description="Helical" evidence="1">
    <location>
        <begin position="115"/>
        <end position="135"/>
    </location>
</feature>
<organism evidence="2 3">
    <name type="scientific">Natronococcus occultus SP4</name>
    <dbReference type="NCBI Taxonomy" id="694430"/>
    <lineage>
        <taxon>Archaea</taxon>
        <taxon>Methanobacteriati</taxon>
        <taxon>Methanobacteriota</taxon>
        <taxon>Stenosarchaea group</taxon>
        <taxon>Halobacteria</taxon>
        <taxon>Halobacteriales</taxon>
        <taxon>Natrialbaceae</taxon>
        <taxon>Natronococcus</taxon>
    </lineage>
</organism>
<gene>
    <name evidence="2" type="ORF">Natoc_2895</name>
</gene>
<name>L0K3G1_9EURY</name>
<protein>
    <submittedName>
        <fullName evidence="2">TIGR00341 family protein</fullName>
    </submittedName>
</protein>
<keyword evidence="3" id="KW-1185">Reference proteome</keyword>
<dbReference type="Proteomes" id="UP000010878">
    <property type="component" value="Chromosome"/>
</dbReference>
<evidence type="ECO:0000313" key="3">
    <source>
        <dbReference type="Proteomes" id="UP000010878"/>
    </source>
</evidence>
<dbReference type="PANTHER" id="PTHR20992">
    <property type="entry name" value="AT15442P-RELATED"/>
    <property type="match status" value="1"/>
</dbReference>
<dbReference type="PANTHER" id="PTHR20992:SF9">
    <property type="entry name" value="AT15442P-RELATED"/>
    <property type="match status" value="1"/>
</dbReference>
<dbReference type="RefSeq" id="WP_015322092.1">
    <property type="nucleotide sequence ID" value="NC_019974.1"/>
</dbReference>
<proteinExistence type="predicted"/>
<dbReference type="Pfam" id="PF04087">
    <property type="entry name" value="DUF389"/>
    <property type="match status" value="1"/>
</dbReference>
<accession>L0K3G1</accession>
<dbReference type="OrthoDB" id="3266at2157"/>
<evidence type="ECO:0000313" key="2">
    <source>
        <dbReference type="EMBL" id="AGB38653.1"/>
    </source>
</evidence>
<dbReference type="eggNOG" id="arCOG02264">
    <property type="taxonomic scope" value="Archaea"/>
</dbReference>
<keyword evidence="1" id="KW-0812">Transmembrane</keyword>
<keyword evidence="1" id="KW-1133">Transmembrane helix</keyword>
<feature type="transmembrane region" description="Helical" evidence="1">
    <location>
        <begin position="141"/>
        <end position="163"/>
    </location>
</feature>
<dbReference type="NCBIfam" id="TIGR00341">
    <property type="entry name" value="TIGR00341 family protein"/>
    <property type="match status" value="1"/>
</dbReference>
<dbReference type="KEGG" id="nou:Natoc_2895"/>
<sequence>MRHIQVTVPVGKREAVLEVLDEEGIEYVVTKENSNREYDSVVSFPMPTNAVESILDSLQDVGIEHESYTVVTDAETVISRDFNELQQEYRTESVKDEEISRQELMTRAEELTPTFSVFFAMTLISAIVATVGLLLDSPAVVVGSMVIAPLIGPALSASIGTVVNDRDLFFRGLRFQFTGVFGGIAIAAIVAWLFQSMFLVPPGAEITQIDEIAERIAPELLLLPVAIGAGAAGILSLATGFSVAIVGVMIAAALVPPMAAAGIALAWGLPAAALGSTVLVLVNLLGVNLAGLVTLWYIGYRPDSGFGISIAQRRVFKQAAVFLAVILVLSLFLTGVTYSSYQMSAFEETATTESEDVLAEYEDTYLLGVDVQVQEGGFPIDSSLDATQQIDAVIIEVGGPPDSYDQEVIDRLDERINEQTTGDTAVQVRFVATGGNDAYLEEDPGIGQSDADT</sequence>
<dbReference type="HOGENOM" id="CLU_050976_1_1_2"/>
<feature type="transmembrane region" description="Helical" evidence="1">
    <location>
        <begin position="220"/>
        <end position="238"/>
    </location>
</feature>